<dbReference type="GO" id="GO:0005634">
    <property type="term" value="C:nucleus"/>
    <property type="evidence" value="ECO:0007669"/>
    <property type="project" value="TreeGrafter"/>
</dbReference>
<organism evidence="7 8">
    <name type="scientific">Eptatretus burgeri</name>
    <name type="common">Inshore hagfish</name>
    <dbReference type="NCBI Taxonomy" id="7764"/>
    <lineage>
        <taxon>Eukaryota</taxon>
        <taxon>Metazoa</taxon>
        <taxon>Chordata</taxon>
        <taxon>Craniata</taxon>
        <taxon>Vertebrata</taxon>
        <taxon>Cyclostomata</taxon>
        <taxon>Myxini</taxon>
        <taxon>Myxiniformes</taxon>
        <taxon>Myxinidae</taxon>
        <taxon>Eptatretinae</taxon>
        <taxon>Eptatretus</taxon>
    </lineage>
</organism>
<evidence type="ECO:0000256" key="2">
    <source>
        <dbReference type="ARBA" id="ARBA00023163"/>
    </source>
</evidence>
<dbReference type="GO" id="GO:0010468">
    <property type="term" value="P:regulation of gene expression"/>
    <property type="evidence" value="ECO:0007669"/>
    <property type="project" value="TreeGrafter"/>
</dbReference>
<dbReference type="SUPFAM" id="SSF82199">
    <property type="entry name" value="SET domain"/>
    <property type="match status" value="1"/>
</dbReference>
<evidence type="ECO:0000256" key="4">
    <source>
        <dbReference type="SAM" id="MobiDB-lite"/>
    </source>
</evidence>
<sequence length="548" mass="60238">MRLTCSTGHPSFRGTWRKATPCLTQRNCLSRACSWPPAEWHPRGLRDLCTDPRRRRLFWIVARVPLPPPERRHHPTSMCKPYPSRQRRWTITCMGSSAWRSFRSTAMTIPTCAVTCVRITEAVSAPCMDLYIHYVDWSGEPACHLFLLWTLPWSCRLDVPQSLRAELPRELCLCTSSVPGAGLGLCAAQRLSSGTWLGPFDGARVSVERVRSASLRNTRHLWEVFDADGTLLHFVDGSEPERCGWMRYIRCARHRGEQNLALVQYRSCVFYRVCLDIPRGSELLVWYDDGYTSFLGIPIHYTPQDSRTNAPTTVMEMVSQLEVPFGKSCRLPPPAVHRPSAGTTRGILSGDHGSTSFNGGAGVAHAGGSSLGIGGGVGGGGGGGGGGGSGGGQKVLASPTSTSQLGVEFSDWHLWKCGQCFKSFTQRILLQMHVCPQNPDSACSGPGGGPRRPYQCGHCAQSFSQPSELRNHVVTHSSDRPFKCGYCGRAFAGATTLNNHIRTHTGEKPFKCEKCDRSFTQATQLSRHQRTPNECKTPGDESKSIDVD</sequence>
<dbReference type="PROSITE" id="PS00028">
    <property type="entry name" value="ZINC_FINGER_C2H2_1"/>
    <property type="match status" value="2"/>
</dbReference>
<keyword evidence="3" id="KW-0479">Metal-binding</keyword>
<dbReference type="Proteomes" id="UP000694388">
    <property type="component" value="Unplaced"/>
</dbReference>
<dbReference type="Gene3D" id="2.170.270.10">
    <property type="entry name" value="SET domain"/>
    <property type="match status" value="1"/>
</dbReference>
<dbReference type="PANTHER" id="PTHR16515:SF22">
    <property type="entry name" value="HISTONE-LYSINE N-METHYLTRANSFERASE PRDM6-RELATED"/>
    <property type="match status" value="1"/>
</dbReference>
<dbReference type="Pfam" id="PF00096">
    <property type="entry name" value="zf-C2H2"/>
    <property type="match status" value="3"/>
</dbReference>
<reference evidence="7" key="1">
    <citation type="submission" date="2025-08" db="UniProtKB">
        <authorList>
            <consortium name="Ensembl"/>
        </authorList>
    </citation>
    <scope>IDENTIFICATION</scope>
</reference>
<dbReference type="PROSITE" id="PS50280">
    <property type="entry name" value="SET"/>
    <property type="match status" value="1"/>
</dbReference>
<evidence type="ECO:0000313" key="7">
    <source>
        <dbReference type="Ensembl" id="ENSEBUP00000013549.1"/>
    </source>
</evidence>
<dbReference type="InterPro" id="IPR001214">
    <property type="entry name" value="SET_dom"/>
</dbReference>
<reference evidence="7" key="2">
    <citation type="submission" date="2025-09" db="UniProtKB">
        <authorList>
            <consortium name="Ensembl"/>
        </authorList>
    </citation>
    <scope>IDENTIFICATION</scope>
</reference>
<protein>
    <submittedName>
        <fullName evidence="7">PR/SET domain 6</fullName>
    </submittedName>
</protein>
<keyword evidence="8" id="KW-1185">Reference proteome</keyword>
<proteinExistence type="predicted"/>
<dbReference type="SMART" id="SM00355">
    <property type="entry name" value="ZnF_C2H2"/>
    <property type="match status" value="4"/>
</dbReference>
<accession>A0A8C4QCT0</accession>
<feature type="domain" description="SET" evidence="6">
    <location>
        <begin position="169"/>
        <end position="288"/>
    </location>
</feature>
<dbReference type="GO" id="GO:0008270">
    <property type="term" value="F:zinc ion binding"/>
    <property type="evidence" value="ECO:0007669"/>
    <property type="project" value="UniProtKB-KW"/>
</dbReference>
<keyword evidence="2" id="KW-0804">Transcription</keyword>
<evidence type="ECO:0000256" key="1">
    <source>
        <dbReference type="ARBA" id="ARBA00023015"/>
    </source>
</evidence>
<dbReference type="SUPFAM" id="SSF57667">
    <property type="entry name" value="beta-beta-alpha zinc fingers"/>
    <property type="match status" value="2"/>
</dbReference>
<evidence type="ECO:0000259" key="5">
    <source>
        <dbReference type="PROSITE" id="PS50157"/>
    </source>
</evidence>
<dbReference type="Ensembl" id="ENSEBUT00000014125.1">
    <property type="protein sequence ID" value="ENSEBUP00000013549.1"/>
    <property type="gene ID" value="ENSEBUG00000008559.1"/>
</dbReference>
<dbReference type="FunFam" id="3.30.160.60:FF:000654">
    <property type="entry name" value="PR/SET domain 6"/>
    <property type="match status" value="1"/>
</dbReference>
<dbReference type="OMA" id="CVRITEA"/>
<dbReference type="FunFam" id="3.30.160.60:FF:000868">
    <property type="entry name" value="putative histone-lysine N-methyltransferase PRDM6"/>
    <property type="match status" value="1"/>
</dbReference>
<feature type="compositionally biased region" description="Basic and acidic residues" evidence="4">
    <location>
        <begin position="531"/>
        <end position="548"/>
    </location>
</feature>
<dbReference type="InterPro" id="IPR050331">
    <property type="entry name" value="Zinc_finger"/>
</dbReference>
<keyword evidence="3" id="KW-0863">Zinc-finger</keyword>
<feature type="domain" description="C2H2-type" evidence="5">
    <location>
        <begin position="454"/>
        <end position="481"/>
    </location>
</feature>
<dbReference type="PROSITE" id="PS50157">
    <property type="entry name" value="ZINC_FINGER_C2H2_2"/>
    <property type="match status" value="3"/>
</dbReference>
<feature type="domain" description="C2H2-type" evidence="5">
    <location>
        <begin position="510"/>
        <end position="538"/>
    </location>
</feature>
<dbReference type="GeneTree" id="ENSGT00940000155852"/>
<evidence type="ECO:0000313" key="8">
    <source>
        <dbReference type="Proteomes" id="UP000694388"/>
    </source>
</evidence>
<dbReference type="InterPro" id="IPR046341">
    <property type="entry name" value="SET_dom_sf"/>
</dbReference>
<dbReference type="InterPro" id="IPR036236">
    <property type="entry name" value="Znf_C2H2_sf"/>
</dbReference>
<feature type="region of interest" description="Disordered" evidence="4">
    <location>
        <begin position="522"/>
        <end position="548"/>
    </location>
</feature>
<dbReference type="InterPro" id="IPR013087">
    <property type="entry name" value="Znf_C2H2_type"/>
</dbReference>
<feature type="domain" description="C2H2-type" evidence="5">
    <location>
        <begin position="482"/>
        <end position="509"/>
    </location>
</feature>
<evidence type="ECO:0000259" key="6">
    <source>
        <dbReference type="PROSITE" id="PS50280"/>
    </source>
</evidence>
<name>A0A8C4QCT0_EPTBU</name>
<dbReference type="AlphaFoldDB" id="A0A8C4QCT0"/>
<evidence type="ECO:0000256" key="3">
    <source>
        <dbReference type="PROSITE-ProRule" id="PRU00042"/>
    </source>
</evidence>
<dbReference type="Pfam" id="PF21549">
    <property type="entry name" value="PRDM2_PR"/>
    <property type="match status" value="1"/>
</dbReference>
<keyword evidence="1" id="KW-0805">Transcription regulation</keyword>
<dbReference type="FunFam" id="3.30.160.60:FF:000778">
    <property type="entry name" value="PR/SET domain 6"/>
    <property type="match status" value="1"/>
</dbReference>
<keyword evidence="3" id="KW-0862">Zinc</keyword>
<dbReference type="Gene3D" id="3.30.160.60">
    <property type="entry name" value="Classic Zinc Finger"/>
    <property type="match status" value="3"/>
</dbReference>
<dbReference type="PANTHER" id="PTHR16515">
    <property type="entry name" value="PR DOMAIN ZINC FINGER PROTEIN"/>
    <property type="match status" value="1"/>
</dbReference>